<feature type="chain" id="PRO_5047478612" description="Nuclear transport factor 2 family protein" evidence="1">
    <location>
        <begin position="26"/>
        <end position="286"/>
    </location>
</feature>
<protein>
    <recommendedName>
        <fullName evidence="4">Nuclear transport factor 2 family protein</fullName>
    </recommendedName>
</protein>
<dbReference type="RefSeq" id="WP_188783109.1">
    <property type="nucleotide sequence ID" value="NZ_BMNI01000002.1"/>
</dbReference>
<feature type="signal peptide" evidence="1">
    <location>
        <begin position="1"/>
        <end position="25"/>
    </location>
</feature>
<keyword evidence="1" id="KW-0732">Signal</keyword>
<proteinExistence type="predicted"/>
<organism evidence="2 3">
    <name type="scientific">Nocardioides phosphati</name>
    <dbReference type="NCBI Taxonomy" id="1867775"/>
    <lineage>
        <taxon>Bacteria</taxon>
        <taxon>Bacillati</taxon>
        <taxon>Actinomycetota</taxon>
        <taxon>Actinomycetes</taxon>
        <taxon>Propionibacteriales</taxon>
        <taxon>Nocardioidaceae</taxon>
        <taxon>Nocardioides</taxon>
    </lineage>
</organism>
<dbReference type="Proteomes" id="UP000655410">
    <property type="component" value="Unassembled WGS sequence"/>
</dbReference>
<dbReference type="EMBL" id="BMNI01000002">
    <property type="protein sequence ID" value="GGO87455.1"/>
    <property type="molecule type" value="Genomic_DNA"/>
</dbReference>
<evidence type="ECO:0000256" key="1">
    <source>
        <dbReference type="SAM" id="SignalP"/>
    </source>
</evidence>
<name>A0ABQ2N7L4_9ACTN</name>
<gene>
    <name evidence="2" type="ORF">GCM10011584_12130</name>
</gene>
<evidence type="ECO:0008006" key="4">
    <source>
        <dbReference type="Google" id="ProtNLM"/>
    </source>
</evidence>
<comment type="caution">
    <text evidence="2">The sequence shown here is derived from an EMBL/GenBank/DDBJ whole genome shotgun (WGS) entry which is preliminary data.</text>
</comment>
<accession>A0ABQ2N7L4</accession>
<sequence length="286" mass="30732">MLRLLAGSALLVSLVACGPAATAPATEGLRPETGPAKLARYAAAVRAAERAANAMHAHDPGRFDEQLADATALMTPSYAERFSSSQRERKRLFDTLRAPVALEHVDGTGLVAGDGDKATVFLVGRVVEHAVRSRDEKTLHTAELLHLVRDGSRWLVAKVDMETEIEPTEIEAKPSDTFEEARAVGKELVELLADGNGSDGEVDGARLGKLAIDSETAERWRLLDTQLTFNGRAVVTAIEELSADEARVLVYVEGDRSDGTQGPVGVWRCSLVRSHGAWKSTALELA</sequence>
<reference evidence="3" key="1">
    <citation type="journal article" date="2019" name="Int. J. Syst. Evol. Microbiol.">
        <title>The Global Catalogue of Microorganisms (GCM) 10K type strain sequencing project: providing services to taxonomists for standard genome sequencing and annotation.</title>
        <authorList>
            <consortium name="The Broad Institute Genomics Platform"/>
            <consortium name="The Broad Institute Genome Sequencing Center for Infectious Disease"/>
            <person name="Wu L."/>
            <person name="Ma J."/>
        </authorList>
    </citation>
    <scope>NUCLEOTIDE SEQUENCE [LARGE SCALE GENOMIC DNA]</scope>
    <source>
        <strain evidence="3">CGMCC 4.7371</strain>
    </source>
</reference>
<dbReference type="PROSITE" id="PS51257">
    <property type="entry name" value="PROKAR_LIPOPROTEIN"/>
    <property type="match status" value="1"/>
</dbReference>
<keyword evidence="3" id="KW-1185">Reference proteome</keyword>
<evidence type="ECO:0000313" key="2">
    <source>
        <dbReference type="EMBL" id="GGO87455.1"/>
    </source>
</evidence>
<evidence type="ECO:0000313" key="3">
    <source>
        <dbReference type="Proteomes" id="UP000655410"/>
    </source>
</evidence>